<comment type="caution">
    <text evidence="15">The sequence shown here is derived from an EMBL/GenBank/DDBJ whole genome shotgun (WGS) entry which is preliminary data.</text>
</comment>
<feature type="domain" description="ABC transporter" evidence="13">
    <location>
        <begin position="619"/>
        <end position="843"/>
    </location>
</feature>
<dbReference type="GO" id="GO:0000329">
    <property type="term" value="C:fungal-type vacuole membrane"/>
    <property type="evidence" value="ECO:0007669"/>
    <property type="project" value="UniProtKB-ARBA"/>
</dbReference>
<feature type="transmembrane region" description="Helical" evidence="12">
    <location>
        <begin position="26"/>
        <end position="45"/>
    </location>
</feature>
<dbReference type="PANTHER" id="PTHR24223:SF443">
    <property type="entry name" value="MULTIDRUG-RESISTANCE LIKE PROTEIN 1, ISOFORM I"/>
    <property type="match status" value="1"/>
</dbReference>
<keyword evidence="4 12" id="KW-0812">Transmembrane</keyword>
<evidence type="ECO:0000256" key="3">
    <source>
        <dbReference type="ARBA" id="ARBA00022448"/>
    </source>
</evidence>
<organism evidence="15 16">
    <name type="scientific">Coemansia guatemalensis</name>
    <dbReference type="NCBI Taxonomy" id="2761395"/>
    <lineage>
        <taxon>Eukaryota</taxon>
        <taxon>Fungi</taxon>
        <taxon>Fungi incertae sedis</taxon>
        <taxon>Zoopagomycota</taxon>
        <taxon>Kickxellomycotina</taxon>
        <taxon>Kickxellomycetes</taxon>
        <taxon>Kickxellales</taxon>
        <taxon>Kickxellaceae</taxon>
        <taxon>Coemansia</taxon>
    </lineage>
</organism>
<keyword evidence="9 12" id="KW-1133">Transmembrane helix</keyword>
<dbReference type="Pfam" id="PF00664">
    <property type="entry name" value="ABC_membrane"/>
    <property type="match status" value="1"/>
</dbReference>
<evidence type="ECO:0000313" key="15">
    <source>
        <dbReference type="EMBL" id="KAJ2797681.1"/>
    </source>
</evidence>
<dbReference type="FunFam" id="3.40.50.300:FF:000450">
    <property type="entry name" value="ABC transporter C family member 2"/>
    <property type="match status" value="1"/>
</dbReference>
<keyword evidence="8" id="KW-1278">Translocase</keyword>
<accession>A0A9W8HQG2</accession>
<dbReference type="InterPro" id="IPR056227">
    <property type="entry name" value="TMD0_ABC"/>
</dbReference>
<evidence type="ECO:0000256" key="1">
    <source>
        <dbReference type="ARBA" id="ARBA00004128"/>
    </source>
</evidence>
<evidence type="ECO:0000256" key="11">
    <source>
        <dbReference type="SAM" id="MobiDB-lite"/>
    </source>
</evidence>
<evidence type="ECO:0000256" key="4">
    <source>
        <dbReference type="ARBA" id="ARBA00022692"/>
    </source>
</evidence>
<dbReference type="OrthoDB" id="6500128at2759"/>
<feature type="non-terminal residue" evidence="15">
    <location>
        <position position="985"/>
    </location>
</feature>
<feature type="domain" description="ABC transmembrane type-1" evidence="14">
    <location>
        <begin position="295"/>
        <end position="578"/>
    </location>
</feature>
<protein>
    <recommendedName>
        <fullName evidence="17">P-loop containing nucleoside triphosphate hydrolase protein</fullName>
    </recommendedName>
</protein>
<keyword evidence="6" id="KW-0547">Nucleotide-binding</keyword>
<dbReference type="InterPro" id="IPR011527">
    <property type="entry name" value="ABC1_TM_dom"/>
</dbReference>
<feature type="compositionally biased region" description="Polar residues" evidence="11">
    <location>
        <begin position="874"/>
        <end position="886"/>
    </location>
</feature>
<dbReference type="PROSITE" id="PS00211">
    <property type="entry name" value="ABC_TRANSPORTER_1"/>
    <property type="match status" value="1"/>
</dbReference>
<keyword evidence="5" id="KW-0677">Repeat</keyword>
<evidence type="ECO:0000256" key="5">
    <source>
        <dbReference type="ARBA" id="ARBA00022737"/>
    </source>
</evidence>
<dbReference type="InterPro" id="IPR003439">
    <property type="entry name" value="ABC_transporter-like_ATP-bd"/>
</dbReference>
<keyword evidence="10 12" id="KW-0472">Membrane</keyword>
<dbReference type="PROSITE" id="PS50929">
    <property type="entry name" value="ABC_TM1F"/>
    <property type="match status" value="1"/>
</dbReference>
<keyword evidence="3" id="KW-0813">Transport</keyword>
<feature type="transmembrane region" description="Helical" evidence="12">
    <location>
        <begin position="96"/>
        <end position="116"/>
    </location>
</feature>
<dbReference type="FunFam" id="1.20.1560.10:FF:000006">
    <property type="entry name" value="ATP-binding cassette, sub-family C (CFTR/MRP), member 9"/>
    <property type="match status" value="1"/>
</dbReference>
<feature type="transmembrane region" description="Helical" evidence="12">
    <location>
        <begin position="128"/>
        <end position="153"/>
    </location>
</feature>
<dbReference type="SMART" id="SM00382">
    <property type="entry name" value="AAA"/>
    <property type="match status" value="1"/>
</dbReference>
<dbReference type="SUPFAM" id="SSF52540">
    <property type="entry name" value="P-loop containing nucleoside triphosphate hydrolases"/>
    <property type="match status" value="1"/>
</dbReference>
<feature type="compositionally biased region" description="Low complexity" evidence="11">
    <location>
        <begin position="851"/>
        <end position="863"/>
    </location>
</feature>
<dbReference type="Proteomes" id="UP001140094">
    <property type="component" value="Unassembled WGS sequence"/>
</dbReference>
<dbReference type="EMBL" id="JANBUO010001572">
    <property type="protein sequence ID" value="KAJ2797681.1"/>
    <property type="molecule type" value="Genomic_DNA"/>
</dbReference>
<reference evidence="15" key="1">
    <citation type="submission" date="2022-07" db="EMBL/GenBank/DDBJ databases">
        <title>Phylogenomic reconstructions and comparative analyses of Kickxellomycotina fungi.</title>
        <authorList>
            <person name="Reynolds N.K."/>
            <person name="Stajich J.E."/>
            <person name="Barry K."/>
            <person name="Grigoriev I.V."/>
            <person name="Crous P."/>
            <person name="Smith M.E."/>
        </authorList>
    </citation>
    <scope>NUCLEOTIDE SEQUENCE</scope>
    <source>
        <strain evidence="15">NRRL 1565</strain>
    </source>
</reference>
<proteinExistence type="inferred from homology"/>
<evidence type="ECO:0000259" key="13">
    <source>
        <dbReference type="PROSITE" id="PS50893"/>
    </source>
</evidence>
<dbReference type="AlphaFoldDB" id="A0A9W8HQG2"/>
<comment type="similarity">
    <text evidence="2">Belongs to the ABC transporter superfamily. ABCC family. Conjugate transporter (TC 3.A.1.208) subfamily.</text>
</comment>
<evidence type="ECO:0008006" key="17">
    <source>
        <dbReference type="Google" id="ProtNLM"/>
    </source>
</evidence>
<evidence type="ECO:0000256" key="10">
    <source>
        <dbReference type="ARBA" id="ARBA00023136"/>
    </source>
</evidence>
<evidence type="ECO:0000256" key="6">
    <source>
        <dbReference type="ARBA" id="ARBA00022741"/>
    </source>
</evidence>
<evidence type="ECO:0000256" key="12">
    <source>
        <dbReference type="SAM" id="Phobius"/>
    </source>
</evidence>
<name>A0A9W8HQG2_9FUNG</name>
<feature type="region of interest" description="Disordered" evidence="11">
    <location>
        <begin position="851"/>
        <end position="921"/>
    </location>
</feature>
<dbReference type="Pfam" id="PF24357">
    <property type="entry name" value="TMD0_ABC"/>
    <property type="match status" value="1"/>
</dbReference>
<dbReference type="InterPro" id="IPR050173">
    <property type="entry name" value="ABC_transporter_C-like"/>
</dbReference>
<dbReference type="InterPro" id="IPR027417">
    <property type="entry name" value="P-loop_NTPase"/>
</dbReference>
<dbReference type="GO" id="GO:0140359">
    <property type="term" value="F:ABC-type transporter activity"/>
    <property type="evidence" value="ECO:0007669"/>
    <property type="project" value="InterPro"/>
</dbReference>
<comment type="subcellular location">
    <subcellularLocation>
        <location evidence="1">Vacuole membrane</location>
        <topology evidence="1">Multi-pass membrane protein</topology>
    </subcellularLocation>
</comment>
<keyword evidence="7" id="KW-0067">ATP-binding</keyword>
<evidence type="ECO:0000256" key="2">
    <source>
        <dbReference type="ARBA" id="ARBA00009726"/>
    </source>
</evidence>
<sequence>MAYLCPSGEGWGPLSPERPVDFTVCFQHGVLFSGLNSLFLLVAAMRLRSLRAASPLPFALVGNRMFWCKLAMAVFALLASVCEFVATVSYNPYFCIYTVSLALQSAATAAAIYLHYKEQFYSRTASTSLLLFWLGSALLLLMRLRTSIALGYINSRTELVVTDILFVLAAVANIILESQAKPEAVYEFPSDSSCMSLGAHGDNSVSTSFQSPEERANIFSLIGLTWMTPLLDKGFSKPLQMEDTWKLSRDYQPDAVSEKFQRNWQAELDSGNPSLFRATVRTYGLSWALCSFYDLVRDILAFIMPVLLSRLIDFVSKYNTVEAEPVENGYFYAITMFVLLNFQSLAFHHCHLQCQRLYSQMRTGYMTAIYRKTMNISNDARRKYGTGAIVTHMSVDAEHYVNFVAQLSFELWSLPLQIVVVLCLLYRTLGWTMIAGVLTLLASMPISARVMQSMNVLTEQLMGHRDRRMRIMDEVLSGIKAIKLYAWEQPFIQRINKVRIDMELRIIRKNSVLTAIEQFVIPLTQFIVSFATFGLYSLADNVSHGPLTPQLAFVSLVLFYMLKYPVWCLPEMITQYVKANVSQRRIFAFLTADEIDFAAIDRQPYDRDLPTASSDDVLVSVKDGKFKWLSDDKAASSNINIQCKREELVAVIGRVGSGKSSLISAILGDMIKCSGDVTVRGSIAYVAQQPWILNATLRDNILFGSDYEEDYYNRVIDACALQPDIDNLPAGDLTEIGERGINLSGGQKMRVSLARAVYSRADVYVIDDPLAAVDAHVSKHLFTHVLGPRGMLQSRARILVTNAVQYLKDVDNIVMLRNGKIIEQGSFAQAMDRRGDIFEFAHKLNDNNLNSGSVSSTSSLMPSEGEPAKASDSMCLQQKLGKQSGPSADGESAHTKGALSSNQMTGDRAECSATGDASRTTTIETKQEGRVEWGIYHTYVKACGKRNVAMLLLAMLLTSISDVLANIWLERWSTAGSESNSAGVS</sequence>
<evidence type="ECO:0000259" key="14">
    <source>
        <dbReference type="PROSITE" id="PS50929"/>
    </source>
</evidence>
<dbReference type="PANTHER" id="PTHR24223">
    <property type="entry name" value="ATP-BINDING CASSETTE SUB-FAMILY C"/>
    <property type="match status" value="1"/>
</dbReference>
<evidence type="ECO:0000256" key="7">
    <source>
        <dbReference type="ARBA" id="ARBA00022840"/>
    </source>
</evidence>
<dbReference type="CDD" id="cd03250">
    <property type="entry name" value="ABCC_MRP_domain1"/>
    <property type="match status" value="1"/>
</dbReference>
<dbReference type="Pfam" id="PF00005">
    <property type="entry name" value="ABC_tran"/>
    <property type="match status" value="1"/>
</dbReference>
<dbReference type="InterPro" id="IPR017871">
    <property type="entry name" value="ABC_transporter-like_CS"/>
</dbReference>
<dbReference type="InterPro" id="IPR044746">
    <property type="entry name" value="ABCC_6TM_D1"/>
</dbReference>
<dbReference type="Gene3D" id="1.20.1560.10">
    <property type="entry name" value="ABC transporter type 1, transmembrane domain"/>
    <property type="match status" value="1"/>
</dbReference>
<evidence type="ECO:0000256" key="8">
    <source>
        <dbReference type="ARBA" id="ARBA00022967"/>
    </source>
</evidence>
<dbReference type="GO" id="GO:0005524">
    <property type="term" value="F:ATP binding"/>
    <property type="evidence" value="ECO:0007669"/>
    <property type="project" value="UniProtKB-KW"/>
</dbReference>
<dbReference type="Gene3D" id="3.40.50.300">
    <property type="entry name" value="P-loop containing nucleotide triphosphate hydrolases"/>
    <property type="match status" value="1"/>
</dbReference>
<gene>
    <name evidence="15" type="ORF">H4R20_005096</name>
</gene>
<dbReference type="PROSITE" id="PS50893">
    <property type="entry name" value="ABC_TRANSPORTER_2"/>
    <property type="match status" value="1"/>
</dbReference>
<evidence type="ECO:0000256" key="9">
    <source>
        <dbReference type="ARBA" id="ARBA00022989"/>
    </source>
</evidence>
<dbReference type="InterPro" id="IPR036640">
    <property type="entry name" value="ABC1_TM_sf"/>
</dbReference>
<evidence type="ECO:0000313" key="16">
    <source>
        <dbReference type="Proteomes" id="UP001140094"/>
    </source>
</evidence>
<dbReference type="SUPFAM" id="SSF90123">
    <property type="entry name" value="ABC transporter transmembrane region"/>
    <property type="match status" value="1"/>
</dbReference>
<feature type="transmembrane region" description="Helical" evidence="12">
    <location>
        <begin position="66"/>
        <end position="90"/>
    </location>
</feature>
<keyword evidence="16" id="KW-1185">Reference proteome</keyword>
<dbReference type="CDD" id="cd18579">
    <property type="entry name" value="ABC_6TM_ABCC_D1"/>
    <property type="match status" value="1"/>
</dbReference>
<dbReference type="InterPro" id="IPR003593">
    <property type="entry name" value="AAA+_ATPase"/>
</dbReference>
<dbReference type="GO" id="GO:0016887">
    <property type="term" value="F:ATP hydrolysis activity"/>
    <property type="evidence" value="ECO:0007669"/>
    <property type="project" value="InterPro"/>
</dbReference>